<dbReference type="EMBL" id="SEOQ01001540">
    <property type="protein sequence ID" value="TFY51351.1"/>
    <property type="molecule type" value="Genomic_DNA"/>
</dbReference>
<evidence type="ECO:0000313" key="1">
    <source>
        <dbReference type="EMBL" id="TFY51351.1"/>
    </source>
</evidence>
<reference evidence="1 2" key="1">
    <citation type="submission" date="2019-02" db="EMBL/GenBank/DDBJ databases">
        <title>Genome sequencing of the rare red list fungi Dentipellis fragilis.</title>
        <authorList>
            <person name="Buettner E."/>
            <person name="Kellner H."/>
        </authorList>
    </citation>
    <scope>NUCLEOTIDE SEQUENCE [LARGE SCALE GENOMIC DNA]</scope>
    <source>
        <strain evidence="1 2">DSM 105465</strain>
    </source>
</reference>
<comment type="caution">
    <text evidence="1">The sequence shown here is derived from an EMBL/GenBank/DDBJ whole genome shotgun (WGS) entry which is preliminary data.</text>
</comment>
<evidence type="ECO:0000313" key="2">
    <source>
        <dbReference type="Proteomes" id="UP000298327"/>
    </source>
</evidence>
<protein>
    <submittedName>
        <fullName evidence="1">Uncharacterized protein</fullName>
    </submittedName>
</protein>
<gene>
    <name evidence="1" type="ORF">EVG20_g11038</name>
</gene>
<proteinExistence type="predicted"/>
<keyword evidence="2" id="KW-1185">Reference proteome</keyword>
<name>A0A4Y9XQ71_9AGAM</name>
<accession>A0A4Y9XQ71</accession>
<organism evidence="1 2">
    <name type="scientific">Dentipellis fragilis</name>
    <dbReference type="NCBI Taxonomy" id="205917"/>
    <lineage>
        <taxon>Eukaryota</taxon>
        <taxon>Fungi</taxon>
        <taxon>Dikarya</taxon>
        <taxon>Basidiomycota</taxon>
        <taxon>Agaricomycotina</taxon>
        <taxon>Agaricomycetes</taxon>
        <taxon>Russulales</taxon>
        <taxon>Hericiaceae</taxon>
        <taxon>Dentipellis</taxon>
    </lineage>
</organism>
<feature type="non-terminal residue" evidence="1">
    <location>
        <position position="38"/>
    </location>
</feature>
<dbReference type="AlphaFoldDB" id="A0A4Y9XQ71"/>
<dbReference type="Proteomes" id="UP000298327">
    <property type="component" value="Unassembled WGS sequence"/>
</dbReference>
<sequence length="38" mass="4113">MPPRVLDSSGSSAQITALFDDDNVHTIDYEAQAHARLA</sequence>